<name>K7Z120_BDEBC</name>
<sequence>MAVSVSVWSNRKRRDGVGACHADGERFGADLH</sequence>
<dbReference type="EMBL" id="CP002930">
    <property type="protein sequence ID" value="AFY02740.1"/>
    <property type="molecule type" value="Genomic_DNA"/>
</dbReference>
<organism evidence="1 2">
    <name type="scientific">Bdellovibrio bacteriovorus str. Tiberius</name>
    <dbReference type="NCBI Taxonomy" id="1069642"/>
    <lineage>
        <taxon>Bacteria</taxon>
        <taxon>Pseudomonadati</taxon>
        <taxon>Bdellovibrionota</taxon>
        <taxon>Bdellovibrionia</taxon>
        <taxon>Bdellovibrionales</taxon>
        <taxon>Pseudobdellovibrionaceae</taxon>
        <taxon>Bdellovibrio</taxon>
    </lineage>
</organism>
<protein>
    <submittedName>
        <fullName evidence="1">Uncharacterized protein</fullName>
    </submittedName>
</protein>
<dbReference type="AlphaFoldDB" id="K7Z120"/>
<dbReference type="KEGG" id="bbat:Bdt_3065"/>
<evidence type="ECO:0000313" key="1">
    <source>
        <dbReference type="EMBL" id="AFY02740.1"/>
    </source>
</evidence>
<dbReference type="STRING" id="1069642.Bdt_3065"/>
<gene>
    <name evidence="1" type="ORF">Bdt_3065</name>
</gene>
<accession>K7Z120</accession>
<reference evidence="1 2" key="1">
    <citation type="journal article" date="2012" name="BMC Genomics">
        <title>Genome analysis of a simultaneously predatory and prey-independent, novel Bdellovibrio bacteriovorus from the River Tiber, supports in silico predictions of both ancient and recent lateral gene transfer from diverse bacteria.</title>
        <authorList>
            <person name="Hobley L."/>
            <person name="Lerner T.R."/>
            <person name="Williams L.E."/>
            <person name="Lambert C."/>
            <person name="Till R."/>
            <person name="Milner D.S."/>
            <person name="Basford S.M."/>
            <person name="Capeness M.J."/>
            <person name="Fenton A.K."/>
            <person name="Atterbury R.J."/>
            <person name="Harris M.A."/>
            <person name="Sockett R.E."/>
        </authorList>
    </citation>
    <scope>NUCLEOTIDE SEQUENCE [LARGE SCALE GENOMIC DNA]</scope>
    <source>
        <strain evidence="1 2">Tiberius</strain>
    </source>
</reference>
<proteinExistence type="predicted"/>
<evidence type="ECO:0000313" key="2">
    <source>
        <dbReference type="Proteomes" id="UP000010074"/>
    </source>
</evidence>
<dbReference type="Proteomes" id="UP000010074">
    <property type="component" value="Chromosome"/>
</dbReference>
<dbReference type="HOGENOM" id="CLU_3388232_0_0_7"/>